<dbReference type="EMBL" id="UINC01002031">
    <property type="protein sequence ID" value="SUZ92104.1"/>
    <property type="molecule type" value="Genomic_DNA"/>
</dbReference>
<organism evidence="1">
    <name type="scientific">marine metagenome</name>
    <dbReference type="NCBI Taxonomy" id="408172"/>
    <lineage>
        <taxon>unclassified sequences</taxon>
        <taxon>metagenomes</taxon>
        <taxon>ecological metagenomes</taxon>
    </lineage>
</organism>
<sequence length="398" mass="43263">MKKILTILAAGVTLVSAQIEFDVSWTPYVTYYLSMVDINTGESNMPIFMAELSRSSGAPDTVDVDIEFEIIIDSEALGVNNETLVKVETIRPLALSAPIHLSNMDLNISTDQIFDDQGNSVSLRMDITEQIEMDQAEEMFSAIVQTGQLPDGIYTFRVTAVSENGERVTAEDILNISNPATLQLVSPGGILADTTLNEIYTSFPVFQWESDPCNINVGCEYFIRVAEFNSQEYSSVDQAVESVTRLPLDQSMGFEPVGFGVTTFQYPTDAGDLEAGKVYVWQIRKDLVTTAGTEQLLSDIRAFKVKDFTTTEAGTSTEDTSPAGIALRALIGDEMAEQIFGSGGEAEGAFATGNITLNDESVDVSFVQSLVSMGVATLDEDGNEIYRPAEIISVEVSE</sequence>
<evidence type="ECO:0000313" key="1">
    <source>
        <dbReference type="EMBL" id="SUZ92104.1"/>
    </source>
</evidence>
<protein>
    <submittedName>
        <fullName evidence="1">Uncharacterized protein</fullName>
    </submittedName>
</protein>
<accession>A0A381RLK4</accession>
<dbReference type="AlphaFoldDB" id="A0A381RLK4"/>
<proteinExistence type="predicted"/>
<gene>
    <name evidence="1" type="ORF">METZ01_LOCUS44958</name>
</gene>
<name>A0A381RLK4_9ZZZZ</name>
<reference evidence="1" key="1">
    <citation type="submission" date="2018-05" db="EMBL/GenBank/DDBJ databases">
        <authorList>
            <person name="Lanie J.A."/>
            <person name="Ng W.-L."/>
            <person name="Kazmierczak K.M."/>
            <person name="Andrzejewski T.M."/>
            <person name="Davidsen T.M."/>
            <person name="Wayne K.J."/>
            <person name="Tettelin H."/>
            <person name="Glass J.I."/>
            <person name="Rusch D."/>
            <person name="Podicherti R."/>
            <person name="Tsui H.-C.T."/>
            <person name="Winkler M.E."/>
        </authorList>
    </citation>
    <scope>NUCLEOTIDE SEQUENCE</scope>
</reference>